<dbReference type="InParanoid" id="A0A6P8HWS6"/>
<evidence type="ECO:0000256" key="9">
    <source>
        <dbReference type="ARBA" id="ARBA00056975"/>
    </source>
</evidence>
<dbReference type="FunFam" id="1.10.238.10:FF:000090">
    <property type="entry name" value="calumenin isoform X2"/>
    <property type="match status" value="1"/>
</dbReference>
<keyword evidence="3 12" id="KW-0732">Signal</keyword>
<proteinExistence type="predicted"/>
<evidence type="ECO:0000259" key="13">
    <source>
        <dbReference type="PROSITE" id="PS50222"/>
    </source>
</evidence>
<dbReference type="OrthoDB" id="293868at2759"/>
<dbReference type="GO" id="GO:0005509">
    <property type="term" value="F:calcium ion binding"/>
    <property type="evidence" value="ECO:0007669"/>
    <property type="project" value="InterPro"/>
</dbReference>
<feature type="domain" description="EF-hand" evidence="13">
    <location>
        <begin position="169"/>
        <end position="204"/>
    </location>
</feature>
<dbReference type="InterPro" id="IPR002048">
    <property type="entry name" value="EF_hand_dom"/>
</dbReference>
<evidence type="ECO:0000313" key="14">
    <source>
        <dbReference type="Proteomes" id="UP000515163"/>
    </source>
</evidence>
<keyword evidence="4" id="KW-0677">Repeat</keyword>
<dbReference type="SUPFAM" id="SSF47473">
    <property type="entry name" value="EF-hand"/>
    <property type="match status" value="2"/>
</dbReference>
<comment type="subcellular location">
    <subcellularLocation>
        <location evidence="1">Endoplasmic reticulum lumen</location>
    </subcellularLocation>
</comment>
<dbReference type="Gene3D" id="1.10.238.10">
    <property type="entry name" value="EF-hand"/>
    <property type="match status" value="2"/>
</dbReference>
<dbReference type="PANTHER" id="PTHR10827:SF52">
    <property type="entry name" value="IP16409P"/>
    <property type="match status" value="1"/>
</dbReference>
<evidence type="ECO:0000256" key="6">
    <source>
        <dbReference type="ARBA" id="ARBA00022837"/>
    </source>
</evidence>
<comment type="function">
    <text evidence="9">Probable molecular chaperone assisting protein biosynthesis and transport in the endoplasmic reticulum. Required for the proper biosynthesis and transport of pulmonary surfactant-associated protein A/SP-A, pulmonary surfactant-associated protein D/SP-D and the lipid transporter ABCA3. By regulating both the proper expression and the degradation through the endoplasmic reticulum-associated protein degradation pathway of these proteins plays a crucial role in pulmonary surfactant homeostasis. Has an anti-fibrotic activity by negatively regulating the secretion of type I and type III collagens. This calcium-binding protein also transiently associates with immature PCSK6 and regulates its secretion.</text>
</comment>
<evidence type="ECO:0000256" key="4">
    <source>
        <dbReference type="ARBA" id="ARBA00022737"/>
    </source>
</evidence>
<dbReference type="RefSeq" id="XP_031559833.1">
    <property type="nucleotide sequence ID" value="XM_031703973.1"/>
</dbReference>
<dbReference type="GeneID" id="116296008"/>
<dbReference type="PROSITE" id="PS50222">
    <property type="entry name" value="EF_HAND_2"/>
    <property type="match status" value="3"/>
</dbReference>
<evidence type="ECO:0000256" key="2">
    <source>
        <dbReference type="ARBA" id="ARBA00022723"/>
    </source>
</evidence>
<feature type="domain" description="EF-hand" evidence="13">
    <location>
        <begin position="71"/>
        <end position="106"/>
    </location>
</feature>
<feature type="chain" id="PRO_5028470033" description="Reticulocalbin-3" evidence="12">
    <location>
        <begin position="20"/>
        <end position="337"/>
    </location>
</feature>
<accession>A0A6P8HWS6</accession>
<keyword evidence="6" id="KW-0106">Calcium</keyword>
<name>A0A6P8HWS6_ACTTE</name>
<feature type="domain" description="EF-hand" evidence="13">
    <location>
        <begin position="206"/>
        <end position="241"/>
    </location>
</feature>
<dbReference type="InterPro" id="IPR018247">
    <property type="entry name" value="EF_Hand_1_Ca_BS"/>
</dbReference>
<sequence>MARISVGILVCALFVFAAARPQQEKKGKNRVFEGKVSDEDHFKEEEHNSEYDHEAFLGEEKKTFDQLTTEESKERLGKLVDKIDANGDGKVNHEELVQWIKRAAKRYVYEDVDRQWSHLKKIEEAKIPTDELVKGTKIDLEKPFTWDEYKNNTYGFIKDEDKEEYNYKDLIRRDKRRWEKADINHDDQLTKEEYTAFLHPEEYEYMKDVVVEETMEDIDKDKDGYISLEEYLGDLYPDSEKKEDTEEPDWVRTERKQFDEVRDKNKDGRMDKDEVRDWIIPPDFDHVSAEATHLINEADDDKDGLLSKSEIIDHHDVFVGSQATDFGEALTKNHDEF</sequence>
<dbReference type="GO" id="GO:0005788">
    <property type="term" value="C:endoplasmic reticulum lumen"/>
    <property type="evidence" value="ECO:0007669"/>
    <property type="project" value="UniProtKB-SubCell"/>
</dbReference>
<organism evidence="14 15">
    <name type="scientific">Actinia tenebrosa</name>
    <name type="common">Australian red waratah sea anemone</name>
    <dbReference type="NCBI Taxonomy" id="6105"/>
    <lineage>
        <taxon>Eukaryota</taxon>
        <taxon>Metazoa</taxon>
        <taxon>Cnidaria</taxon>
        <taxon>Anthozoa</taxon>
        <taxon>Hexacorallia</taxon>
        <taxon>Actiniaria</taxon>
        <taxon>Actiniidae</taxon>
        <taxon>Actinia</taxon>
    </lineage>
</organism>
<keyword evidence="2" id="KW-0479">Metal-binding</keyword>
<evidence type="ECO:0000256" key="12">
    <source>
        <dbReference type="SAM" id="SignalP"/>
    </source>
</evidence>
<dbReference type="PANTHER" id="PTHR10827">
    <property type="entry name" value="RETICULOCALBIN"/>
    <property type="match status" value="1"/>
</dbReference>
<evidence type="ECO:0000256" key="8">
    <source>
        <dbReference type="ARBA" id="ARBA00023186"/>
    </source>
</evidence>
<dbReference type="SMART" id="SM00054">
    <property type="entry name" value="EFh"/>
    <property type="match status" value="4"/>
</dbReference>
<evidence type="ECO:0000256" key="10">
    <source>
        <dbReference type="ARBA" id="ARBA00063143"/>
    </source>
</evidence>
<dbReference type="Pfam" id="PF13499">
    <property type="entry name" value="EF-hand_7"/>
    <property type="match status" value="1"/>
</dbReference>
<dbReference type="PROSITE" id="PS00018">
    <property type="entry name" value="EF_HAND_1"/>
    <property type="match status" value="5"/>
</dbReference>
<evidence type="ECO:0000313" key="15">
    <source>
        <dbReference type="RefSeq" id="XP_031559833.1"/>
    </source>
</evidence>
<keyword evidence="7" id="KW-0325">Glycoprotein</keyword>
<feature type="signal peptide" evidence="12">
    <location>
        <begin position="1"/>
        <end position="19"/>
    </location>
</feature>
<evidence type="ECO:0000256" key="7">
    <source>
        <dbReference type="ARBA" id="ARBA00023180"/>
    </source>
</evidence>
<evidence type="ECO:0000256" key="11">
    <source>
        <dbReference type="ARBA" id="ARBA00072696"/>
    </source>
</evidence>
<dbReference type="Proteomes" id="UP000515163">
    <property type="component" value="Unplaced"/>
</dbReference>
<dbReference type="FunFam" id="1.10.238.10:FF:000104">
    <property type="entry name" value="calumenin isoform X1"/>
    <property type="match status" value="1"/>
</dbReference>
<dbReference type="CDD" id="cd16226">
    <property type="entry name" value="EFh_CREC_Calumenin_like"/>
    <property type="match status" value="1"/>
</dbReference>
<comment type="subunit">
    <text evidence="10">Interacts with PCSK6 (immature form including the propeptide); probably involved in the maturation and the secretion of PCSK6.</text>
</comment>
<dbReference type="InterPro" id="IPR011992">
    <property type="entry name" value="EF-hand-dom_pair"/>
</dbReference>
<dbReference type="AlphaFoldDB" id="A0A6P8HWS6"/>
<keyword evidence="8" id="KW-0143">Chaperone</keyword>
<evidence type="ECO:0000256" key="1">
    <source>
        <dbReference type="ARBA" id="ARBA00004319"/>
    </source>
</evidence>
<keyword evidence="14" id="KW-1185">Reference proteome</keyword>
<protein>
    <recommendedName>
        <fullName evidence="11">Reticulocalbin-3</fullName>
    </recommendedName>
</protein>
<dbReference type="KEGG" id="aten:116296008"/>
<evidence type="ECO:0000256" key="5">
    <source>
        <dbReference type="ARBA" id="ARBA00022824"/>
    </source>
</evidence>
<dbReference type="FunCoup" id="A0A6P8HWS6">
    <property type="interactions" value="2608"/>
</dbReference>
<evidence type="ECO:0000256" key="3">
    <source>
        <dbReference type="ARBA" id="ARBA00022729"/>
    </source>
</evidence>
<keyword evidence="5" id="KW-0256">Endoplasmic reticulum</keyword>
<dbReference type="Pfam" id="PF13202">
    <property type="entry name" value="EF-hand_5"/>
    <property type="match status" value="1"/>
</dbReference>
<dbReference type="GO" id="GO:0015031">
    <property type="term" value="P:protein transport"/>
    <property type="evidence" value="ECO:0007669"/>
    <property type="project" value="UniProtKB-ARBA"/>
</dbReference>
<gene>
    <name evidence="15" type="primary">LOC116296008</name>
</gene>
<reference evidence="15" key="1">
    <citation type="submission" date="2025-08" db="UniProtKB">
        <authorList>
            <consortium name="RefSeq"/>
        </authorList>
    </citation>
    <scope>IDENTIFICATION</scope>
</reference>